<feature type="domain" description="SMP-30/Gluconolactonase/LRE-like region" evidence="4">
    <location>
        <begin position="21"/>
        <end position="266"/>
    </location>
</feature>
<keyword evidence="3" id="KW-0479">Metal-binding</keyword>
<dbReference type="PRINTS" id="PR01790">
    <property type="entry name" value="SMP30FAMILY"/>
</dbReference>
<dbReference type="InterPro" id="IPR013658">
    <property type="entry name" value="SGL"/>
</dbReference>
<keyword evidence="3" id="KW-0862">Zinc</keyword>
<comment type="cofactor">
    <cofactor evidence="3">
        <name>Zn(2+)</name>
        <dbReference type="ChEBI" id="CHEBI:29105"/>
    </cofactor>
    <text evidence="3">Binds 1 divalent metal cation per subunit.</text>
</comment>
<dbReference type="Pfam" id="PF08450">
    <property type="entry name" value="SGL"/>
    <property type="match status" value="1"/>
</dbReference>
<accession>A0A0F7ZHN6</accession>
<feature type="active site" description="Proton donor/acceptor" evidence="2">
    <location>
        <position position="211"/>
    </location>
</feature>
<dbReference type="EMBL" id="KQ030540">
    <property type="protein sequence ID" value="KJZ72956.1"/>
    <property type="molecule type" value="Genomic_DNA"/>
</dbReference>
<organism evidence="5 6">
    <name type="scientific">Hirsutella minnesotensis 3608</name>
    <dbReference type="NCBI Taxonomy" id="1043627"/>
    <lineage>
        <taxon>Eukaryota</taxon>
        <taxon>Fungi</taxon>
        <taxon>Dikarya</taxon>
        <taxon>Ascomycota</taxon>
        <taxon>Pezizomycotina</taxon>
        <taxon>Sordariomycetes</taxon>
        <taxon>Hypocreomycetidae</taxon>
        <taxon>Hypocreales</taxon>
        <taxon>Ophiocordycipitaceae</taxon>
        <taxon>Hirsutella</taxon>
    </lineage>
</organism>
<dbReference type="SUPFAM" id="SSF63829">
    <property type="entry name" value="Calcium-dependent phosphotriesterase"/>
    <property type="match status" value="1"/>
</dbReference>
<evidence type="ECO:0000259" key="4">
    <source>
        <dbReference type="Pfam" id="PF08450"/>
    </source>
</evidence>
<dbReference type="Proteomes" id="UP000054481">
    <property type="component" value="Unassembled WGS sequence"/>
</dbReference>
<feature type="binding site" evidence="3">
    <location>
        <position position="211"/>
    </location>
    <ligand>
        <name>a divalent metal cation</name>
        <dbReference type="ChEBI" id="CHEBI:60240"/>
    </ligand>
</feature>
<name>A0A0F7ZHN6_9HYPO</name>
<dbReference type="PANTHER" id="PTHR10907">
    <property type="entry name" value="REGUCALCIN"/>
    <property type="match status" value="1"/>
</dbReference>
<keyword evidence="6" id="KW-1185">Reference proteome</keyword>
<dbReference type="Gene3D" id="2.120.10.30">
    <property type="entry name" value="TolB, C-terminal domain"/>
    <property type="match status" value="1"/>
</dbReference>
<dbReference type="GO" id="GO:0005509">
    <property type="term" value="F:calcium ion binding"/>
    <property type="evidence" value="ECO:0007669"/>
    <property type="project" value="TreeGrafter"/>
</dbReference>
<evidence type="ECO:0000256" key="2">
    <source>
        <dbReference type="PIRSR" id="PIRSR605511-1"/>
    </source>
</evidence>
<dbReference type="OrthoDB" id="423498at2759"/>
<sequence length="307" mass="33916">MDRSPESWVVQSPWLDMQCGLGEWPFYEKATNSIRFVDIIKKQLHSVSLTEGVESLQTVQLDVRPTVTSDIQSVDPREKILLGVKYGIAVLDRRSGTYDMLARFQEPDNERIRGNDGASDPLGGFWLGTMTDFSYGDLKPEASPFSAEIAMAGHRTGLTIPNSGGWSPDRKTMYFAHTKERHILAWDYDSSFGAPGRERLFYQHNGPGGPDGFRIDVDGNLWSAVYGQGLVLKLSPKGEELGRIKLPARNISCVQFAGTELVITSAADDSDDADPTSKRFGGAVFKLDVGIRGLDLFEFRMGLGSKN</sequence>
<evidence type="ECO:0000313" key="5">
    <source>
        <dbReference type="EMBL" id="KJZ72956.1"/>
    </source>
</evidence>
<feature type="binding site" evidence="3">
    <location>
        <position position="113"/>
    </location>
    <ligand>
        <name>substrate</name>
    </ligand>
</feature>
<evidence type="ECO:0000313" key="6">
    <source>
        <dbReference type="Proteomes" id="UP000054481"/>
    </source>
</evidence>
<dbReference type="InterPro" id="IPR011042">
    <property type="entry name" value="6-blade_b-propeller_TolB-like"/>
</dbReference>
<comment type="similarity">
    <text evidence="1">Belongs to the SMP-30/CGR1 family.</text>
</comment>
<gene>
    <name evidence="5" type="ORF">HIM_07719</name>
</gene>
<evidence type="ECO:0000256" key="1">
    <source>
        <dbReference type="ARBA" id="ARBA00008853"/>
    </source>
</evidence>
<reference evidence="5 6" key="1">
    <citation type="journal article" date="2014" name="Genome Biol. Evol.">
        <title>Comparative genomics and transcriptomics analyses reveal divergent lifestyle features of nematode endoparasitic fungus Hirsutella minnesotensis.</title>
        <authorList>
            <person name="Lai Y."/>
            <person name="Liu K."/>
            <person name="Zhang X."/>
            <person name="Zhang X."/>
            <person name="Li K."/>
            <person name="Wang N."/>
            <person name="Shu C."/>
            <person name="Wu Y."/>
            <person name="Wang C."/>
            <person name="Bushley K.E."/>
            <person name="Xiang M."/>
            <person name="Liu X."/>
        </authorList>
    </citation>
    <scope>NUCLEOTIDE SEQUENCE [LARGE SCALE GENOMIC DNA]</scope>
    <source>
        <strain evidence="5 6">3608</strain>
    </source>
</reference>
<feature type="binding site" evidence="3">
    <location>
        <position position="162"/>
    </location>
    <ligand>
        <name>a divalent metal cation</name>
        <dbReference type="ChEBI" id="CHEBI:60240"/>
    </ligand>
</feature>
<protein>
    <recommendedName>
        <fullName evidence="4">SMP-30/Gluconolactonase/LRE-like region domain-containing protein</fullName>
    </recommendedName>
</protein>
<dbReference type="GO" id="GO:0004341">
    <property type="term" value="F:gluconolactonase activity"/>
    <property type="evidence" value="ECO:0007669"/>
    <property type="project" value="TreeGrafter"/>
</dbReference>
<dbReference type="InterPro" id="IPR005511">
    <property type="entry name" value="SMP-30"/>
</dbReference>
<dbReference type="AlphaFoldDB" id="A0A0F7ZHN6"/>
<feature type="binding site" evidence="3">
    <location>
        <position position="115"/>
    </location>
    <ligand>
        <name>substrate</name>
    </ligand>
</feature>
<feature type="binding site" evidence="3">
    <location>
        <position position="23"/>
    </location>
    <ligand>
        <name>a divalent metal cation</name>
        <dbReference type="ChEBI" id="CHEBI:60240"/>
    </ligand>
</feature>
<proteinExistence type="inferred from homology"/>
<evidence type="ECO:0000256" key="3">
    <source>
        <dbReference type="PIRSR" id="PIRSR605511-2"/>
    </source>
</evidence>
<dbReference type="PANTHER" id="PTHR10907:SF47">
    <property type="entry name" value="REGUCALCIN"/>
    <property type="match status" value="1"/>
</dbReference>